<evidence type="ECO:0000256" key="5">
    <source>
        <dbReference type="ARBA" id="ARBA00023242"/>
    </source>
</evidence>
<proteinExistence type="predicted"/>
<evidence type="ECO:0000256" key="2">
    <source>
        <dbReference type="ARBA" id="ARBA00023015"/>
    </source>
</evidence>
<dbReference type="InterPro" id="IPR001138">
    <property type="entry name" value="Zn2Cys6_DnaBD"/>
</dbReference>
<comment type="subcellular location">
    <subcellularLocation>
        <location evidence="1">Nucleus</location>
    </subcellularLocation>
</comment>
<keyword evidence="4" id="KW-0804">Transcription</keyword>
<feature type="compositionally biased region" description="Basic residues" evidence="6">
    <location>
        <begin position="47"/>
        <end position="57"/>
    </location>
</feature>
<evidence type="ECO:0000256" key="1">
    <source>
        <dbReference type="ARBA" id="ARBA00004123"/>
    </source>
</evidence>
<feature type="domain" description="Zn(2)-C6 fungal-type" evidence="7">
    <location>
        <begin position="10"/>
        <end position="42"/>
    </location>
</feature>
<dbReference type="EMBL" id="JAPDFR010000001">
    <property type="protein sequence ID" value="KAK0392249.1"/>
    <property type="molecule type" value="Genomic_DNA"/>
</dbReference>
<sequence length="665" mass="75664">MKWSAGWGSACDPCAKAKTRCIRPDGDNDATCNRCRNLKTTCAQQVRKPRKKRRRRTSLTSQDLALPPLVPQNGGIYGTPSSTQSRGPSLFPTQGTTTTANADPVNGEAEPEPNVYVASVKAERTGVYNVGSWLPGFYRFPSPPCTCLNEADGDDVTEPPESDEALLAIYRRRLSPQFPFVVVPDDLSATELQRTRPFLAKSIRMVASLKNRRSMWNQSRLLLRHISDSMFMRPDKSLDLLQGIIVFLGFYHYFCIAHGHFNHLTHLASSLIADMRLDRPTARPPTRKGHPRGMNPEEPRAMLNDERRAILAVWYMNSCSAEVFRKVNSPGRHFTEHMQRQLQELEDRLEYETDEILVQLVRGQRTNEMISQLQLNDQSVDIQPSSDLWAANLDSLLAELEKKRDHETQHKTPRYLVSSHRNYAMVQLLEPQLLDLSRFRNTEVVTALRNTPDYFRKASQSRKETADKALRDWFEEWLTIPVCHFFYMPMTGYLQLMGMTTILLRRARLKLLARYRLGDAPHPTDADFLNQDTHSTEASSGLDDLMLDLLERLASRFEEAKVEMAAAHCSEWANDFLNLVAWKLRERKDCTEKWMAIIANEARHPANERSGVEAGGGMERPGVPAWLDGGGMNGADSYQNMEDPGLWLDPLEELLLSGQAFESWL</sequence>
<evidence type="ECO:0000313" key="9">
    <source>
        <dbReference type="Proteomes" id="UP001175261"/>
    </source>
</evidence>
<organism evidence="8 9">
    <name type="scientific">Sarocladium strictum</name>
    <name type="common">Black bundle disease fungus</name>
    <name type="synonym">Acremonium strictum</name>
    <dbReference type="NCBI Taxonomy" id="5046"/>
    <lineage>
        <taxon>Eukaryota</taxon>
        <taxon>Fungi</taxon>
        <taxon>Dikarya</taxon>
        <taxon>Ascomycota</taxon>
        <taxon>Pezizomycotina</taxon>
        <taxon>Sordariomycetes</taxon>
        <taxon>Hypocreomycetidae</taxon>
        <taxon>Hypocreales</taxon>
        <taxon>Sarocladiaceae</taxon>
        <taxon>Sarocladium</taxon>
    </lineage>
</organism>
<reference evidence="8" key="1">
    <citation type="submission" date="2022-10" db="EMBL/GenBank/DDBJ databases">
        <title>Determination and structural analysis of whole genome sequence of Sarocladium strictum F4-1.</title>
        <authorList>
            <person name="Hu L."/>
            <person name="Jiang Y."/>
        </authorList>
    </citation>
    <scope>NUCLEOTIDE SEQUENCE</scope>
    <source>
        <strain evidence="8">F4-1</strain>
    </source>
</reference>
<keyword evidence="5" id="KW-0539">Nucleus</keyword>
<evidence type="ECO:0000313" key="8">
    <source>
        <dbReference type="EMBL" id="KAK0392249.1"/>
    </source>
</evidence>
<keyword evidence="9" id="KW-1185">Reference proteome</keyword>
<evidence type="ECO:0000256" key="3">
    <source>
        <dbReference type="ARBA" id="ARBA00023125"/>
    </source>
</evidence>
<keyword evidence="3" id="KW-0238">DNA-binding</keyword>
<evidence type="ECO:0000256" key="4">
    <source>
        <dbReference type="ARBA" id="ARBA00023163"/>
    </source>
</evidence>
<keyword evidence="2" id="KW-0805">Transcription regulation</keyword>
<dbReference type="AlphaFoldDB" id="A0AA39GSB0"/>
<dbReference type="Proteomes" id="UP001175261">
    <property type="component" value="Unassembled WGS sequence"/>
</dbReference>
<dbReference type="GO" id="GO:0008270">
    <property type="term" value="F:zinc ion binding"/>
    <property type="evidence" value="ECO:0007669"/>
    <property type="project" value="InterPro"/>
</dbReference>
<evidence type="ECO:0000256" key="6">
    <source>
        <dbReference type="SAM" id="MobiDB-lite"/>
    </source>
</evidence>
<gene>
    <name evidence="8" type="ORF">NLU13_1746</name>
</gene>
<dbReference type="GO" id="GO:0005634">
    <property type="term" value="C:nucleus"/>
    <property type="evidence" value="ECO:0007669"/>
    <property type="project" value="UniProtKB-SubCell"/>
</dbReference>
<dbReference type="PROSITE" id="PS00463">
    <property type="entry name" value="ZN2_CY6_FUNGAL_1"/>
    <property type="match status" value="1"/>
</dbReference>
<dbReference type="InterPro" id="IPR051089">
    <property type="entry name" value="prtT"/>
</dbReference>
<dbReference type="CDD" id="cd00067">
    <property type="entry name" value="GAL4"/>
    <property type="match status" value="1"/>
</dbReference>
<protein>
    <recommendedName>
        <fullName evidence="7">Zn(2)-C6 fungal-type domain-containing protein</fullName>
    </recommendedName>
</protein>
<dbReference type="PANTHER" id="PTHR31845">
    <property type="entry name" value="FINGER DOMAIN PROTEIN, PUTATIVE-RELATED"/>
    <property type="match status" value="1"/>
</dbReference>
<evidence type="ECO:0000259" key="7">
    <source>
        <dbReference type="PROSITE" id="PS00463"/>
    </source>
</evidence>
<feature type="region of interest" description="Disordered" evidence="6">
    <location>
        <begin position="280"/>
        <end position="299"/>
    </location>
</feature>
<dbReference type="GO" id="GO:0000981">
    <property type="term" value="F:DNA-binding transcription factor activity, RNA polymerase II-specific"/>
    <property type="evidence" value="ECO:0007669"/>
    <property type="project" value="InterPro"/>
</dbReference>
<name>A0AA39GSB0_SARSR</name>
<accession>A0AA39GSB0</accession>
<dbReference type="InterPro" id="IPR036864">
    <property type="entry name" value="Zn2-C6_fun-type_DNA-bd_sf"/>
</dbReference>
<comment type="caution">
    <text evidence="8">The sequence shown here is derived from an EMBL/GenBank/DDBJ whole genome shotgun (WGS) entry which is preliminary data.</text>
</comment>
<dbReference type="PANTHER" id="PTHR31845:SF10">
    <property type="entry name" value="ZN(II)2CYS6 TRANSCRIPTION FACTOR (EUROFUNG)"/>
    <property type="match status" value="1"/>
</dbReference>
<dbReference type="GO" id="GO:0000976">
    <property type="term" value="F:transcription cis-regulatory region binding"/>
    <property type="evidence" value="ECO:0007669"/>
    <property type="project" value="TreeGrafter"/>
</dbReference>
<feature type="region of interest" description="Disordered" evidence="6">
    <location>
        <begin position="46"/>
        <end position="111"/>
    </location>
</feature>
<feature type="compositionally biased region" description="Polar residues" evidence="6">
    <location>
        <begin position="79"/>
        <end position="101"/>
    </location>
</feature>
<dbReference type="Gene3D" id="4.10.240.10">
    <property type="entry name" value="Zn(2)-C6 fungal-type DNA-binding domain"/>
    <property type="match status" value="1"/>
</dbReference>